<dbReference type="Pfam" id="PF13602">
    <property type="entry name" value="ADH_zinc_N_2"/>
    <property type="match status" value="1"/>
</dbReference>
<gene>
    <name evidence="3" type="ORF">ITX44_32790</name>
</gene>
<dbReference type="Proteomes" id="UP000749040">
    <property type="component" value="Unassembled WGS sequence"/>
</dbReference>
<name>A0ABS2U528_9ACTN</name>
<dbReference type="PANTHER" id="PTHR44154:SF1">
    <property type="entry name" value="QUINONE OXIDOREDUCTASE"/>
    <property type="match status" value="1"/>
</dbReference>
<dbReference type="SUPFAM" id="SSF50129">
    <property type="entry name" value="GroES-like"/>
    <property type="match status" value="1"/>
</dbReference>
<evidence type="ECO:0000313" key="3">
    <source>
        <dbReference type="EMBL" id="MBM9509243.1"/>
    </source>
</evidence>
<dbReference type="InterPro" id="IPR020843">
    <property type="entry name" value="ER"/>
</dbReference>
<dbReference type="SMART" id="SM00829">
    <property type="entry name" value="PKS_ER"/>
    <property type="match status" value="1"/>
</dbReference>
<dbReference type="Gene3D" id="3.40.50.720">
    <property type="entry name" value="NAD(P)-binding Rossmann-like Domain"/>
    <property type="match status" value="1"/>
</dbReference>
<dbReference type="InterPro" id="IPR011032">
    <property type="entry name" value="GroES-like_sf"/>
</dbReference>
<reference evidence="3 4" key="1">
    <citation type="submission" date="2021-01" db="EMBL/GenBank/DDBJ databases">
        <title>Streptomyces acididurans sp. nov., isolated from a peat swamp forest soil.</title>
        <authorList>
            <person name="Chantavorakit T."/>
            <person name="Duangmal K."/>
        </authorList>
    </citation>
    <scope>NUCLEOTIDE SEQUENCE [LARGE SCALE GENOMIC DNA]</scope>
    <source>
        <strain evidence="3 4">KK5PA1</strain>
    </source>
</reference>
<accession>A0ABS2U528</accession>
<dbReference type="Gene3D" id="3.90.180.10">
    <property type="entry name" value="Medium-chain alcohol dehydrogenases, catalytic domain"/>
    <property type="match status" value="1"/>
</dbReference>
<organism evidence="3 4">
    <name type="scientific">Actinacidiphila acididurans</name>
    <dbReference type="NCBI Taxonomy" id="2784346"/>
    <lineage>
        <taxon>Bacteria</taxon>
        <taxon>Bacillati</taxon>
        <taxon>Actinomycetota</taxon>
        <taxon>Actinomycetes</taxon>
        <taxon>Kitasatosporales</taxon>
        <taxon>Streptomycetaceae</taxon>
        <taxon>Actinacidiphila</taxon>
    </lineage>
</organism>
<keyword evidence="1" id="KW-0521">NADP</keyword>
<protein>
    <submittedName>
        <fullName evidence="3">NADP-dependent oxidoreductase</fullName>
    </submittedName>
</protein>
<sequence>MPTAYVYTAIGGPETEAFAEVPEPVPGPGQLLVRVRAAGVNPADWKRRAGHLSPGEAPPPLPAVFGREAAGTVEAVGEGVTGFGVGDEVFGQPVGGAYAQYVLVPATQAAHKPAALAWTDAAVLPIAAGTAYDGLRQLGLPAGATLLVNGAGGGVGAIAVQLARHEGLTVIGTASAAKADFVTSLGAVHVPSGPGVADRVRAAAPDGLDGLFDLVGGEPLRELAPLLREPAGLITGADRATAAELGGSGIVRHRTTEVFGTVGRLAAEGVFSTSVTQVLPFAEAGRALRAVEEGHTRGKIVLDFDAPDTQER</sequence>
<feature type="domain" description="Enoyl reductase (ER)" evidence="2">
    <location>
        <begin position="11"/>
        <end position="302"/>
    </location>
</feature>
<evidence type="ECO:0000259" key="2">
    <source>
        <dbReference type="SMART" id="SM00829"/>
    </source>
</evidence>
<evidence type="ECO:0000313" key="4">
    <source>
        <dbReference type="Proteomes" id="UP000749040"/>
    </source>
</evidence>
<dbReference type="SUPFAM" id="SSF51735">
    <property type="entry name" value="NAD(P)-binding Rossmann-fold domains"/>
    <property type="match status" value="1"/>
</dbReference>
<evidence type="ECO:0000256" key="1">
    <source>
        <dbReference type="ARBA" id="ARBA00022857"/>
    </source>
</evidence>
<dbReference type="RefSeq" id="WP_205362023.1">
    <property type="nucleotide sequence ID" value="NZ_JADKYB010000023.1"/>
</dbReference>
<keyword evidence="4" id="KW-1185">Reference proteome</keyword>
<dbReference type="PANTHER" id="PTHR44154">
    <property type="entry name" value="QUINONE OXIDOREDUCTASE"/>
    <property type="match status" value="1"/>
</dbReference>
<proteinExistence type="predicted"/>
<dbReference type="Pfam" id="PF08240">
    <property type="entry name" value="ADH_N"/>
    <property type="match status" value="1"/>
</dbReference>
<dbReference type="EMBL" id="JADKYB010000023">
    <property type="protein sequence ID" value="MBM9509243.1"/>
    <property type="molecule type" value="Genomic_DNA"/>
</dbReference>
<dbReference type="InterPro" id="IPR036291">
    <property type="entry name" value="NAD(P)-bd_dom_sf"/>
</dbReference>
<dbReference type="InterPro" id="IPR051603">
    <property type="entry name" value="Zinc-ADH_QOR/CCCR"/>
</dbReference>
<dbReference type="InterPro" id="IPR013154">
    <property type="entry name" value="ADH-like_N"/>
</dbReference>
<comment type="caution">
    <text evidence="3">The sequence shown here is derived from an EMBL/GenBank/DDBJ whole genome shotgun (WGS) entry which is preliminary data.</text>
</comment>
<dbReference type="CDD" id="cd05289">
    <property type="entry name" value="MDR_like_2"/>
    <property type="match status" value="1"/>
</dbReference>